<dbReference type="AlphaFoldDB" id="A0AAV2ZCH5"/>
<feature type="transmembrane region" description="Helical" evidence="1">
    <location>
        <begin position="70"/>
        <end position="93"/>
    </location>
</feature>
<feature type="transmembrane region" description="Helical" evidence="1">
    <location>
        <begin position="118"/>
        <end position="139"/>
    </location>
</feature>
<sequence>MLNVRAPDVVAGSAPAKHRSLQKLFAQGSTNAVATPPRLINGVSESPFGDDGDKIYLRARWASASLRHPTFRVAVCVARLLCCFFLCASSPLMNSLHQPAFFPVYSNLVGMVLGTQTAGHLTFMVTASLFIVLFVRFVVYRKFFQPVFNWHVQYRHATRAYSRVSGLPVATTDETDPYERLPLQCFWSKTCEQPIRLRVCNRLTAQGSITICCLFFPFCWSLLVRTLHRLLHPHHIEKLLLPTAARLPVTQLELQSLLYQCLMTLNVLVLILTVDRLLQDFNYCRATYSNWLLGLRRMYRRYPFVRYCFSYTSVAGLGVAAIYFQVFDQLRLAWIAVNLRYIQHTQPWFSNESWRALMSGVMVSLDLLWLMQDWHFPTFSSAVGVKAFGLWKDHFAIKIGRWFVGFTAKWTSIFIVVAVLLPLDVCQFYQVVGYAPKDYSQYVDEKSFRVFPLMDDQTVLPSLPSDEHDLLVTGSLSRYFGWPLVDRFPAMMVIGLVLSIMVWLRRKEYPKMCFSSFLGASVSDHALRQKTLALQTINNAVSGFTKRTLRNQRALKRLHALRAQMDTFCAALAVFSVTIAVLQFRSLWKATGGAGFSKTAIAGTFLQSPGETYGVLLVLVTLLLVYQLYLRYHTKLEIMILRNQLPEHCLGSLLRPPSRLVLRPFLVELLLCAFCLPPMVHGVFRMDEPRYFQLLTSFHTNACPKAMFLDEENHSCDLMYSYPWEIVNVFVLIRLYWLIRVLRNALLRRLLSQHVLIIGGVLKDLPMDSLLWNLRLWLSLAPGKLLVTVFFLFWFTTAAIVSILERPYPSLLDDQVHSLWLTIVTMSSVGYGDIYPITAYGRMAVLVGAVFGGTMLLSLMISVFLEALKGSKDEHEFVTAVEKMKWQQQVWNKSTQLIACAWRQHKKAQSTGLGIKRSAEVFAQAHAFKLLRKNKPRSKFEQEVHVRIATLSNWKLFEMPTWAKEWQEESTVALNALETEISVLEHAVQDFLRV</sequence>
<name>A0AAV2ZCH5_9STRA</name>
<feature type="transmembrane region" description="Helical" evidence="1">
    <location>
        <begin position="613"/>
        <end position="632"/>
    </location>
</feature>
<feature type="transmembrane region" description="Helical" evidence="1">
    <location>
        <begin position="746"/>
        <end position="765"/>
    </location>
</feature>
<dbReference type="GO" id="GO:0016020">
    <property type="term" value="C:membrane"/>
    <property type="evidence" value="ECO:0007669"/>
    <property type="project" value="InterPro"/>
</dbReference>
<feature type="transmembrane region" description="Helical" evidence="1">
    <location>
        <begin position="203"/>
        <end position="223"/>
    </location>
</feature>
<dbReference type="GO" id="GO:0016286">
    <property type="term" value="F:small conductance calcium-activated potassium channel activity"/>
    <property type="evidence" value="ECO:0007669"/>
    <property type="project" value="InterPro"/>
</dbReference>
<feature type="transmembrane region" description="Helical" evidence="1">
    <location>
        <begin position="665"/>
        <end position="684"/>
    </location>
</feature>
<keyword evidence="1" id="KW-0812">Transmembrane</keyword>
<feature type="transmembrane region" description="Helical" evidence="1">
    <location>
        <begin position="816"/>
        <end position="837"/>
    </location>
</feature>
<keyword evidence="1" id="KW-1133">Transmembrane helix</keyword>
<dbReference type="Pfam" id="PF07885">
    <property type="entry name" value="Ion_trans_2"/>
    <property type="match status" value="1"/>
</dbReference>
<keyword evidence="4" id="KW-1185">Reference proteome</keyword>
<dbReference type="Gene3D" id="1.10.287.70">
    <property type="match status" value="1"/>
</dbReference>
<feature type="transmembrane region" description="Helical" evidence="1">
    <location>
        <begin position="403"/>
        <end position="423"/>
    </location>
</feature>
<reference evidence="3" key="2">
    <citation type="journal article" date="2023" name="Microbiol Resour">
        <title>Decontamination and Annotation of the Draft Genome Sequence of the Oomycete Lagenidium giganteum ARSEF 373.</title>
        <authorList>
            <person name="Morgan W.R."/>
            <person name="Tartar A."/>
        </authorList>
    </citation>
    <scope>NUCLEOTIDE SEQUENCE</scope>
    <source>
        <strain evidence="3">ARSEF 373</strain>
    </source>
</reference>
<feature type="transmembrane region" description="Helical" evidence="1">
    <location>
        <begin position="843"/>
        <end position="865"/>
    </location>
</feature>
<feature type="transmembrane region" description="Helical" evidence="1">
    <location>
        <begin position="488"/>
        <end position="504"/>
    </location>
</feature>
<dbReference type="InterPro" id="IPR029370">
    <property type="entry name" value="TMEM117"/>
</dbReference>
<evidence type="ECO:0000259" key="2">
    <source>
        <dbReference type="Pfam" id="PF07885"/>
    </source>
</evidence>
<protein>
    <recommendedName>
        <fullName evidence="2">Potassium channel domain-containing protein</fullName>
    </recommendedName>
</protein>
<gene>
    <name evidence="3" type="ORF">N0F65_005006</name>
</gene>
<feature type="transmembrane region" description="Helical" evidence="1">
    <location>
        <begin position="257"/>
        <end position="278"/>
    </location>
</feature>
<feature type="domain" description="Potassium channel" evidence="2">
    <location>
        <begin position="790"/>
        <end position="868"/>
    </location>
</feature>
<dbReference type="Proteomes" id="UP001146120">
    <property type="component" value="Unassembled WGS sequence"/>
</dbReference>
<dbReference type="InterPro" id="IPR013099">
    <property type="entry name" value="K_chnl_dom"/>
</dbReference>
<dbReference type="SUPFAM" id="SSF81324">
    <property type="entry name" value="Voltage-gated potassium channels"/>
    <property type="match status" value="1"/>
</dbReference>
<feature type="transmembrane region" description="Helical" evidence="1">
    <location>
        <begin position="304"/>
        <end position="324"/>
    </location>
</feature>
<dbReference type="EMBL" id="DAKRPA010000002">
    <property type="protein sequence ID" value="DBA05156.1"/>
    <property type="molecule type" value="Genomic_DNA"/>
</dbReference>
<evidence type="ECO:0000256" key="1">
    <source>
        <dbReference type="SAM" id="Phobius"/>
    </source>
</evidence>
<organism evidence="3 4">
    <name type="scientific">Lagenidium giganteum</name>
    <dbReference type="NCBI Taxonomy" id="4803"/>
    <lineage>
        <taxon>Eukaryota</taxon>
        <taxon>Sar</taxon>
        <taxon>Stramenopiles</taxon>
        <taxon>Oomycota</taxon>
        <taxon>Peronosporomycetes</taxon>
        <taxon>Pythiales</taxon>
        <taxon>Pythiaceae</taxon>
    </lineage>
</organism>
<dbReference type="PANTHER" id="PTHR10153">
    <property type="entry name" value="SMALL CONDUCTANCE CALCIUM-ACTIVATED POTASSIUM CHANNEL"/>
    <property type="match status" value="1"/>
</dbReference>
<feature type="transmembrane region" description="Helical" evidence="1">
    <location>
        <begin position="722"/>
        <end position="739"/>
    </location>
</feature>
<dbReference type="InterPro" id="IPR015449">
    <property type="entry name" value="K_chnl_Ca-activ_SK"/>
</dbReference>
<dbReference type="Pfam" id="PF15113">
    <property type="entry name" value="TMEM117"/>
    <property type="match status" value="1"/>
</dbReference>
<feature type="transmembrane region" description="Helical" evidence="1">
    <location>
        <begin position="785"/>
        <end position="804"/>
    </location>
</feature>
<feature type="transmembrane region" description="Helical" evidence="1">
    <location>
        <begin position="567"/>
        <end position="588"/>
    </location>
</feature>
<proteinExistence type="predicted"/>
<accession>A0AAV2ZCH5</accession>
<evidence type="ECO:0000313" key="4">
    <source>
        <dbReference type="Proteomes" id="UP001146120"/>
    </source>
</evidence>
<keyword evidence="1" id="KW-0472">Membrane</keyword>
<reference evidence="3" key="1">
    <citation type="submission" date="2022-11" db="EMBL/GenBank/DDBJ databases">
        <authorList>
            <person name="Morgan W.R."/>
            <person name="Tartar A."/>
        </authorList>
    </citation>
    <scope>NUCLEOTIDE SEQUENCE</scope>
    <source>
        <strain evidence="3">ARSEF 373</strain>
    </source>
</reference>
<evidence type="ECO:0000313" key="3">
    <source>
        <dbReference type="EMBL" id="DBA05156.1"/>
    </source>
</evidence>
<feature type="transmembrane region" description="Helical" evidence="1">
    <location>
        <begin position="374"/>
        <end position="391"/>
    </location>
</feature>
<comment type="caution">
    <text evidence="3">The sequence shown here is derived from an EMBL/GenBank/DDBJ whole genome shotgun (WGS) entry which is preliminary data.</text>
</comment>